<feature type="domain" description="FACT complex subunit SPT16 middle" evidence="13">
    <location>
        <begin position="466"/>
        <end position="626"/>
    </location>
</feature>
<dbReference type="InterPro" id="IPR029149">
    <property type="entry name" value="Creatin/AminoP/Spt16_N"/>
</dbReference>
<feature type="compositionally biased region" description="Polar residues" evidence="11">
    <location>
        <begin position="436"/>
        <end position="454"/>
    </location>
</feature>
<dbReference type="FunFam" id="2.30.29.210:FF:000001">
    <property type="entry name" value="FACT complex subunit spt16"/>
    <property type="match status" value="1"/>
</dbReference>
<dbReference type="GO" id="GO:0031491">
    <property type="term" value="F:nucleosome binding"/>
    <property type="evidence" value="ECO:0007669"/>
    <property type="project" value="TreeGrafter"/>
</dbReference>
<dbReference type="Gene3D" id="3.40.350.10">
    <property type="entry name" value="Creatinase/prolidase N-terminal domain"/>
    <property type="match status" value="2"/>
</dbReference>
<evidence type="ECO:0000256" key="5">
    <source>
        <dbReference type="ARBA" id="ARBA00023015"/>
    </source>
</evidence>
<evidence type="ECO:0000256" key="4">
    <source>
        <dbReference type="ARBA" id="ARBA00022763"/>
    </source>
</evidence>
<proteinExistence type="inferred from homology"/>
<dbReference type="SMART" id="SM01285">
    <property type="entry name" value="FACT-Spt16_Nlob"/>
    <property type="match status" value="1"/>
</dbReference>
<evidence type="ECO:0000256" key="7">
    <source>
        <dbReference type="ARBA" id="ARBA00023163"/>
    </source>
</evidence>
<comment type="function">
    <text evidence="10">Component of the FACT complex, a general chromatin factor that acts to reorganize nucleosomes. The FACT complex is involved in multiple processes that require DNA as a template such as mRNA elongation, DNA replication and DNA repair. During transcription elongation the FACT complex acts as a histone chaperone that both destabilizes and restores nucleosomal structure. It facilitates the passage of RNA polymerase II and transcription by promoting the dissociation of one histone H2A-H2B dimer from the nucleosome, then subsequently promotes the reestablishment of the nucleosome following the passage of RNA polymerase II.</text>
</comment>
<evidence type="ECO:0000313" key="15">
    <source>
        <dbReference type="Ensembl" id="ENSNBRP00000014979.1"/>
    </source>
</evidence>
<dbReference type="OMA" id="DWCLSAR"/>
<feature type="region of interest" description="Disordered" evidence="11">
    <location>
        <begin position="857"/>
        <end position="966"/>
    </location>
</feature>
<evidence type="ECO:0000256" key="9">
    <source>
        <dbReference type="ARBA" id="ARBA00023242"/>
    </source>
</evidence>
<dbReference type="InterPro" id="IPR056595">
    <property type="entry name" value="Fact-SPT16_PH"/>
</dbReference>
<feature type="region of interest" description="Disordered" evidence="11">
    <location>
        <begin position="429"/>
        <end position="454"/>
    </location>
</feature>
<dbReference type="InterPro" id="IPR013719">
    <property type="entry name" value="RTT106/SPT16-like_middle_dom"/>
</dbReference>
<dbReference type="Pfam" id="PF08644">
    <property type="entry name" value="SPT16"/>
    <property type="match status" value="1"/>
</dbReference>
<dbReference type="InterPro" id="IPR029148">
    <property type="entry name" value="FACT-SPT16_Nlobe"/>
</dbReference>
<dbReference type="GeneTree" id="ENSGT00390000014495"/>
<keyword evidence="5 10" id="KW-0805">Transcription regulation</keyword>
<keyword evidence="8 10" id="KW-0234">DNA repair</keyword>
<dbReference type="SMART" id="SM01286">
    <property type="entry name" value="SPT16"/>
    <property type="match status" value="1"/>
</dbReference>
<dbReference type="FunFam" id="2.30.29.30:FF:000017">
    <property type="entry name" value="FACT complex subunit SPT16"/>
    <property type="match status" value="1"/>
</dbReference>
<keyword evidence="16" id="KW-1185">Reference proteome</keyword>
<dbReference type="SUPFAM" id="SSF55920">
    <property type="entry name" value="Creatinase/aminopeptidase"/>
    <property type="match status" value="1"/>
</dbReference>
<evidence type="ECO:0000256" key="6">
    <source>
        <dbReference type="ARBA" id="ARBA00023054"/>
    </source>
</evidence>
<reference evidence="15" key="2">
    <citation type="submission" date="2025-09" db="UniProtKB">
        <authorList>
            <consortium name="Ensembl"/>
        </authorList>
    </citation>
    <scope>IDENTIFICATION</scope>
</reference>
<dbReference type="SMART" id="SM01287">
    <property type="entry name" value="Rtt106"/>
    <property type="match status" value="1"/>
</dbReference>
<sequence>MAVNLDKDAYYRRIKRLYSNWKKGEDEFGKVDAIVVSVGVDEEIVYAKSTAIQVSVEQHVKGRQHLPLVLLVFQNESNKANFDKMIEAIRGSKEGKTVGVFSKDKFPGEYMKSWNDTLSAEGLEKVDISAVVAYTMAVKEDGELALMKKAAAITSEVYSKFFKERVMEIVDADEKVRHSKLAESVEKAIEEKKYLGGADPSTVEMCYPPIIQSGGNYSLKFSVVSDKNHMHFGAITCAMGIRYKSYCSNLVRTLMVDPSQEMQDNYNFLLQVEEELLKELKHGVKICDAYNAVMEYVKKEKPELAQKLTKNLGFAMGIEFREGSLVLNAKNQYRLKKGMVLSVSLGFSDLVNKDAKKEEQKKYALFLGDTIQINEEEAATVLTPVKKKIKNVGIFLKVRGHCNEMTAEEKRRAHQKELANHLNEEAKRRLTEQKGEQQIQKARKSNVSYKNVSQMPREKDIRDMKIFIDKKYETVVMPVFGIATPFHIATIKNISMSVEGDYTYLRINFYVPGSSLGRQEGNIFPNPEATFVKEITYRASNLKAPGDTSVPSTNLQNAFRIIKEVQKRYKTREAEEKEKEGIVKQDSLVINLNRSNPKLKDLYIRPNIAQKRMQGSLEAHTNGFRFTSVRGDKVDILYNNIKHAIFQPCDGEMIIVLHFHLKNAIMFGKRRHTDVQFYTEVGEITTDLGKHQHMHDRDDLYAEQMEREMRHKLKSAFKNFIEKVETLTKEELEFEVPFRDLGFQGAPYRSTCLLQPTSSSLVNVTEWPPFVVTLDEVELVHFERVQFHLKNFDVVIVYKDYNKKVTMINAVPVNSLDPIKEWLNSCDIKYTEGVQSLNWTKIMKTIVDDPEGFFEQGGWSFLDPESEGSGAEEDSESEMEDETFNPSADEEEEEEEDSDEDYSSETEDSDYSASLGSEEESGKDWDELEEEARKADRESHYEDEDTSNRKRKVRSSAPPSKKKRRH</sequence>
<dbReference type="InterPro" id="IPR000994">
    <property type="entry name" value="Pept_M24"/>
</dbReference>
<dbReference type="InterPro" id="IPR040258">
    <property type="entry name" value="Spt16"/>
</dbReference>
<dbReference type="GO" id="GO:0035101">
    <property type="term" value="C:FACT complex"/>
    <property type="evidence" value="ECO:0007669"/>
    <property type="project" value="UniProtKB-UniRule"/>
</dbReference>
<feature type="compositionally biased region" description="Basic and acidic residues" evidence="11">
    <location>
        <begin position="920"/>
        <end position="940"/>
    </location>
</feature>
<evidence type="ECO:0000256" key="11">
    <source>
        <dbReference type="SAM" id="MobiDB-lite"/>
    </source>
</evidence>
<comment type="subunit">
    <text evidence="10">Component of the FACT complex.</text>
</comment>
<dbReference type="GO" id="GO:0006281">
    <property type="term" value="P:DNA repair"/>
    <property type="evidence" value="ECO:0007669"/>
    <property type="project" value="UniProtKB-UniRule"/>
</dbReference>
<dbReference type="InterPro" id="IPR036005">
    <property type="entry name" value="Creatinase/aminopeptidase-like"/>
</dbReference>
<dbReference type="Pfam" id="PF00557">
    <property type="entry name" value="Peptidase_M24"/>
    <property type="match status" value="1"/>
</dbReference>
<feature type="domain" description="Histone chaperone RTT106/FACT complex subunit SPT16-like middle" evidence="14">
    <location>
        <begin position="743"/>
        <end position="833"/>
    </location>
</feature>
<protein>
    <recommendedName>
        <fullName evidence="10">FACT complex subunit</fullName>
    </recommendedName>
</protein>
<keyword evidence="3 10" id="KW-0235">DNA replication</keyword>
<feature type="compositionally biased region" description="Acidic residues" evidence="11">
    <location>
        <begin position="864"/>
        <end position="910"/>
    </location>
</feature>
<evidence type="ECO:0000259" key="12">
    <source>
        <dbReference type="SMART" id="SM01285"/>
    </source>
</evidence>
<reference evidence="15" key="1">
    <citation type="submission" date="2025-08" db="UniProtKB">
        <authorList>
            <consortium name="Ensembl"/>
        </authorList>
    </citation>
    <scope>IDENTIFICATION</scope>
</reference>
<evidence type="ECO:0000256" key="10">
    <source>
        <dbReference type="RuleBase" id="RU367052"/>
    </source>
</evidence>
<keyword evidence="6" id="KW-0175">Coiled coil</keyword>
<dbReference type="InterPro" id="IPR033825">
    <property type="entry name" value="Spt16_M24"/>
</dbReference>
<dbReference type="Bgee" id="ENSNBRG00000011563">
    <property type="expression patterns" value="Expressed in liver and 8 other cell types or tissues"/>
</dbReference>
<accession>A0A3Q4MN27</accession>
<evidence type="ECO:0000259" key="13">
    <source>
        <dbReference type="SMART" id="SM01286"/>
    </source>
</evidence>
<dbReference type="FunFam" id="2.30.29.150:FF:000003">
    <property type="entry name" value="FACT complex subunit SPT16"/>
    <property type="match status" value="1"/>
</dbReference>
<keyword evidence="7 10" id="KW-0804">Transcription</keyword>
<dbReference type="InterPro" id="IPR013953">
    <property type="entry name" value="FACT_SPT16_M"/>
</dbReference>
<dbReference type="PANTHER" id="PTHR13980:SF15">
    <property type="entry name" value="FACT COMPLEX SUBUNIT SPT16"/>
    <property type="match status" value="1"/>
</dbReference>
<name>A0A3Q4MN27_NEOBR</name>
<dbReference type="GO" id="GO:0032786">
    <property type="term" value="P:positive regulation of DNA-templated transcription, elongation"/>
    <property type="evidence" value="ECO:0007669"/>
    <property type="project" value="UniProtKB-ARBA"/>
</dbReference>
<evidence type="ECO:0000256" key="2">
    <source>
        <dbReference type="ARBA" id="ARBA00022454"/>
    </source>
</evidence>
<evidence type="ECO:0000313" key="16">
    <source>
        <dbReference type="Proteomes" id="UP000261580"/>
    </source>
</evidence>
<evidence type="ECO:0000256" key="8">
    <source>
        <dbReference type="ARBA" id="ARBA00023204"/>
    </source>
</evidence>
<dbReference type="Pfam" id="PF21091">
    <property type="entry name" value="SPT16_C"/>
    <property type="match status" value="1"/>
</dbReference>
<dbReference type="FunFam" id="3.90.230.10:FF:000005">
    <property type="entry name" value="FACT complex subunit spt16"/>
    <property type="match status" value="1"/>
</dbReference>
<dbReference type="GO" id="GO:0006368">
    <property type="term" value="P:transcription elongation by RNA polymerase II"/>
    <property type="evidence" value="ECO:0007669"/>
    <property type="project" value="TreeGrafter"/>
</dbReference>
<dbReference type="Ensembl" id="ENSNBRT00000015389.1">
    <property type="protein sequence ID" value="ENSNBRP00000014979.1"/>
    <property type="gene ID" value="ENSNBRG00000011563.1"/>
</dbReference>
<dbReference type="AlphaFoldDB" id="A0A3Q4MN27"/>
<dbReference type="Gene3D" id="3.90.230.10">
    <property type="entry name" value="Creatinase/methionine aminopeptidase superfamily"/>
    <property type="match status" value="1"/>
</dbReference>
<comment type="subcellular location">
    <subcellularLocation>
        <location evidence="10">Nucleus</location>
    </subcellularLocation>
    <subcellularLocation>
        <location evidence="10">Chromosome</location>
    </subcellularLocation>
</comment>
<dbReference type="PANTHER" id="PTHR13980">
    <property type="entry name" value="CDC68 RELATED"/>
    <property type="match status" value="1"/>
</dbReference>
<dbReference type="CDD" id="cd01091">
    <property type="entry name" value="CDC68-like"/>
    <property type="match status" value="1"/>
</dbReference>
<dbReference type="Proteomes" id="UP000261580">
    <property type="component" value="Unassembled WGS sequence"/>
</dbReference>
<keyword evidence="4 10" id="KW-0227">DNA damage</keyword>
<dbReference type="Gene3D" id="2.30.29.150">
    <property type="match status" value="1"/>
</dbReference>
<evidence type="ECO:0000256" key="1">
    <source>
        <dbReference type="ARBA" id="ARBA00010779"/>
    </source>
</evidence>
<dbReference type="InterPro" id="IPR048969">
    <property type="entry name" value="FACT_SPT16_C"/>
</dbReference>
<dbReference type="InterPro" id="IPR011993">
    <property type="entry name" value="PH-like_dom_sf"/>
</dbReference>
<organism evidence="15 16">
    <name type="scientific">Neolamprologus brichardi</name>
    <name type="common">Fairy cichlid</name>
    <name type="synonym">Lamprologus brichardi</name>
    <dbReference type="NCBI Taxonomy" id="32507"/>
    <lineage>
        <taxon>Eukaryota</taxon>
        <taxon>Metazoa</taxon>
        <taxon>Chordata</taxon>
        <taxon>Craniata</taxon>
        <taxon>Vertebrata</taxon>
        <taxon>Euteleostomi</taxon>
        <taxon>Actinopterygii</taxon>
        <taxon>Neopterygii</taxon>
        <taxon>Teleostei</taxon>
        <taxon>Neoteleostei</taxon>
        <taxon>Acanthomorphata</taxon>
        <taxon>Ovalentaria</taxon>
        <taxon>Cichlomorphae</taxon>
        <taxon>Cichliformes</taxon>
        <taxon>Cichlidae</taxon>
        <taxon>African cichlids</taxon>
        <taxon>Pseudocrenilabrinae</taxon>
        <taxon>Lamprologini</taxon>
        <taxon>Neolamprologus</taxon>
    </lineage>
</organism>
<evidence type="ECO:0000259" key="14">
    <source>
        <dbReference type="SMART" id="SM01287"/>
    </source>
</evidence>
<dbReference type="Gene3D" id="2.30.29.30">
    <property type="entry name" value="Pleckstrin-homology domain (PH domain)/Phosphotyrosine-binding domain (PTB)"/>
    <property type="match status" value="1"/>
</dbReference>
<dbReference type="Gene3D" id="2.30.29.210">
    <property type="entry name" value="FACT complex subunit Spt16p/Cdc68p"/>
    <property type="match status" value="1"/>
</dbReference>
<dbReference type="Pfam" id="PF24824">
    <property type="entry name" value="PH_SPT16"/>
    <property type="match status" value="1"/>
</dbReference>
<keyword evidence="2 10" id="KW-0158">Chromosome</keyword>
<dbReference type="Pfam" id="PF08512">
    <property type="entry name" value="Rttp106-like_middle"/>
    <property type="match status" value="1"/>
</dbReference>
<dbReference type="GO" id="GO:0006260">
    <property type="term" value="P:DNA replication"/>
    <property type="evidence" value="ECO:0007669"/>
    <property type="project" value="UniProtKB-KW"/>
</dbReference>
<keyword evidence="9 10" id="KW-0539">Nucleus</keyword>
<feature type="compositionally biased region" description="Basic residues" evidence="11">
    <location>
        <begin position="949"/>
        <end position="966"/>
    </location>
</feature>
<evidence type="ECO:0000256" key="3">
    <source>
        <dbReference type="ARBA" id="ARBA00022705"/>
    </source>
</evidence>
<dbReference type="STRING" id="32507.ENSNBRP00000014979"/>
<comment type="similarity">
    <text evidence="1 10">Belongs to the peptidase M24 family. SPT16 subfamily.</text>
</comment>
<dbReference type="Pfam" id="PF14826">
    <property type="entry name" value="FACT-Spt16_Nlob"/>
    <property type="match status" value="2"/>
</dbReference>
<feature type="domain" description="FACT complex subunit SPT16 N-terminal lobe" evidence="12">
    <location>
        <begin position="5"/>
        <end position="132"/>
    </location>
</feature>